<accession>W4VCL1</accession>
<feature type="domain" description="Transposase IS110-like N-terminal" evidence="1">
    <location>
        <begin position="20"/>
        <end position="172"/>
    </location>
</feature>
<dbReference type="STRING" id="1294263.JCM21531_4565"/>
<organism evidence="2 3">
    <name type="scientific">Acetivibrio straminisolvens JCM 21531</name>
    <dbReference type="NCBI Taxonomy" id="1294263"/>
    <lineage>
        <taxon>Bacteria</taxon>
        <taxon>Bacillati</taxon>
        <taxon>Bacillota</taxon>
        <taxon>Clostridia</taxon>
        <taxon>Eubacteriales</taxon>
        <taxon>Oscillospiraceae</taxon>
        <taxon>Acetivibrio</taxon>
    </lineage>
</organism>
<proteinExistence type="predicted"/>
<comment type="caution">
    <text evidence="2">The sequence shown here is derived from an EMBL/GenBank/DDBJ whole genome shotgun (WGS) entry which is preliminary data.</text>
</comment>
<keyword evidence="3" id="KW-1185">Reference proteome</keyword>
<dbReference type="EMBL" id="BAVR01000107">
    <property type="protein sequence ID" value="GAE90906.1"/>
    <property type="molecule type" value="Genomic_DNA"/>
</dbReference>
<dbReference type="InterPro" id="IPR002525">
    <property type="entry name" value="Transp_IS110-like_N"/>
</dbReference>
<evidence type="ECO:0000259" key="1">
    <source>
        <dbReference type="Pfam" id="PF01548"/>
    </source>
</evidence>
<evidence type="ECO:0000313" key="2">
    <source>
        <dbReference type="EMBL" id="GAE90906.1"/>
    </source>
</evidence>
<sequence>MNYTQNEKILRIKETTLIFGIDIGSEKHYARAFNFRGVEYGKLLIFYNNAKGIAKFEEWTAKIAKSNGFTEVILGMEPTGHYWFNLAENTKKTGMSIVLVNPHYVKKSKELDANNPTKNDRKDPKSIAMLVKDGRYIELYILEGIYKELRLAMDSRWRLVKELSAIRNRISRWICIHYPEITKVFDAWEGKAALLILSE</sequence>
<dbReference type="PANTHER" id="PTHR33055:SF17">
    <property type="entry name" value="THIRD ORF IN TRANSPOSON ISC1491"/>
    <property type="match status" value="1"/>
</dbReference>
<dbReference type="Pfam" id="PF01548">
    <property type="entry name" value="DEDD_Tnp_IS110"/>
    <property type="match status" value="1"/>
</dbReference>
<dbReference type="GO" id="GO:0003677">
    <property type="term" value="F:DNA binding"/>
    <property type="evidence" value="ECO:0007669"/>
    <property type="project" value="InterPro"/>
</dbReference>
<name>W4VCL1_9FIRM</name>
<dbReference type="GO" id="GO:0004803">
    <property type="term" value="F:transposase activity"/>
    <property type="evidence" value="ECO:0007669"/>
    <property type="project" value="InterPro"/>
</dbReference>
<dbReference type="AlphaFoldDB" id="W4VCL1"/>
<dbReference type="PANTHER" id="PTHR33055">
    <property type="entry name" value="TRANSPOSASE FOR INSERTION SEQUENCE ELEMENT IS1111A"/>
    <property type="match status" value="1"/>
</dbReference>
<dbReference type="Proteomes" id="UP000019109">
    <property type="component" value="Unassembled WGS sequence"/>
</dbReference>
<dbReference type="GO" id="GO:0006313">
    <property type="term" value="P:DNA transposition"/>
    <property type="evidence" value="ECO:0007669"/>
    <property type="project" value="InterPro"/>
</dbReference>
<evidence type="ECO:0000313" key="3">
    <source>
        <dbReference type="Proteomes" id="UP000019109"/>
    </source>
</evidence>
<protein>
    <submittedName>
        <fullName evidence="2">Mobile element protein</fullName>
    </submittedName>
</protein>
<reference evidence="2" key="1">
    <citation type="journal article" date="2014" name="Genome Announc.">
        <title>Draft Genome Sequence of Clostridium straminisolvens Strain JCM 21531T, Isolated from a Cellulose-Degrading Bacterial Community.</title>
        <authorList>
            <person name="Yuki M."/>
            <person name="Oshima K."/>
            <person name="Suda W."/>
            <person name="Sakamoto M."/>
            <person name="Kitamura K."/>
            <person name="Iida T."/>
            <person name="Hattori M."/>
            <person name="Ohkuma M."/>
        </authorList>
    </citation>
    <scope>NUCLEOTIDE SEQUENCE [LARGE SCALE GENOMIC DNA]</scope>
    <source>
        <strain evidence="2">JCM 21531</strain>
    </source>
</reference>
<gene>
    <name evidence="2" type="ORF">JCM21531_4565</name>
</gene>
<dbReference type="InterPro" id="IPR047650">
    <property type="entry name" value="Transpos_IS110"/>
</dbReference>